<dbReference type="AlphaFoldDB" id="A0ABD1WWI9"/>
<evidence type="ECO:0000313" key="2">
    <source>
        <dbReference type="EMBL" id="KAL2554066.1"/>
    </source>
</evidence>
<dbReference type="Proteomes" id="UP001604277">
    <property type="component" value="Unassembled WGS sequence"/>
</dbReference>
<accession>A0ABD1WWI9</accession>
<dbReference type="EMBL" id="JBFOLJ010000002">
    <property type="protein sequence ID" value="KAL2554066.1"/>
    <property type="molecule type" value="Genomic_DNA"/>
</dbReference>
<sequence length="144" mass="15070">MPPTVSTVAPLSAPVSLPRSVSTTAPVSPPIVPIAAPLSTLVSLPPTFSTHTPVFAPVSHLLTVSTQAPLPVPISFSPSLQPVVFPPTAVLIYSPIPTPEVVPPQIESFLPAPVPSKKYNVPSPSLFFFTTHPYSVQCSGSKQE</sequence>
<protein>
    <submittedName>
        <fullName evidence="2">Vegetative cell wall protein gp1-like</fullName>
    </submittedName>
</protein>
<keyword evidence="3" id="KW-1185">Reference proteome</keyword>
<dbReference type="EMBL" id="JBFOLJ010000002">
    <property type="protein sequence ID" value="KAL2554061.1"/>
    <property type="molecule type" value="Genomic_DNA"/>
</dbReference>
<proteinExistence type="predicted"/>
<comment type="caution">
    <text evidence="2">The sequence shown here is derived from an EMBL/GenBank/DDBJ whole genome shotgun (WGS) entry which is preliminary data.</text>
</comment>
<reference evidence="2" key="2">
    <citation type="submission" date="2024-07" db="EMBL/GenBank/DDBJ databases">
        <title>Two chromosome-level genome assemblies of Korean endemic species Abeliophyllum distichum and Forsythia ovata (Oleaceae).</title>
        <authorList>
            <person name="Mun J.H."/>
        </authorList>
    </citation>
    <scope>NUCLEOTIDE SEQUENCE</scope>
    <source>
        <strain evidence="2">KNKB202402200001</strain>
        <tissue evidence="2">Leaf</tissue>
    </source>
</reference>
<evidence type="ECO:0000313" key="1">
    <source>
        <dbReference type="EMBL" id="KAL2554061.1"/>
    </source>
</evidence>
<reference evidence="3" key="1">
    <citation type="submission" date="2024-07" db="EMBL/GenBank/DDBJ databases">
        <title>Two chromosome-level genome assemblies of Korean endemic species Abeliophyllum distichum and Forsythia ovata (Oleaceae).</title>
        <authorList>
            <person name="Jang H."/>
        </authorList>
    </citation>
    <scope>NUCLEOTIDE SEQUENCE [LARGE SCALE GENOMIC DNA]</scope>
</reference>
<evidence type="ECO:0000313" key="3">
    <source>
        <dbReference type="Proteomes" id="UP001604277"/>
    </source>
</evidence>
<gene>
    <name evidence="1" type="ORF">Fot_07680</name>
    <name evidence="2" type="ORF">Fot_07685</name>
</gene>
<name>A0ABD1WWI9_9LAMI</name>
<organism evidence="2 3">
    <name type="scientific">Forsythia ovata</name>
    <dbReference type="NCBI Taxonomy" id="205694"/>
    <lineage>
        <taxon>Eukaryota</taxon>
        <taxon>Viridiplantae</taxon>
        <taxon>Streptophyta</taxon>
        <taxon>Embryophyta</taxon>
        <taxon>Tracheophyta</taxon>
        <taxon>Spermatophyta</taxon>
        <taxon>Magnoliopsida</taxon>
        <taxon>eudicotyledons</taxon>
        <taxon>Gunneridae</taxon>
        <taxon>Pentapetalae</taxon>
        <taxon>asterids</taxon>
        <taxon>lamiids</taxon>
        <taxon>Lamiales</taxon>
        <taxon>Oleaceae</taxon>
        <taxon>Forsythieae</taxon>
        <taxon>Forsythia</taxon>
    </lineage>
</organism>